<evidence type="ECO:0000313" key="2">
    <source>
        <dbReference type="EnsemblMetazoa" id="Aqu2.1.31691_001"/>
    </source>
</evidence>
<dbReference type="EnsemblMetazoa" id="Aqu2.1.31691_001">
    <property type="protein sequence ID" value="Aqu2.1.31691_001"/>
    <property type="gene ID" value="Aqu2.1.31691"/>
</dbReference>
<dbReference type="PANTHER" id="PTHR34605">
    <property type="entry name" value="PHAGE_INTEGRASE DOMAIN-CONTAINING PROTEIN"/>
    <property type="match status" value="1"/>
</dbReference>
<dbReference type="eggNOG" id="ENOG502SZGE">
    <property type="taxonomic scope" value="Eukaryota"/>
</dbReference>
<dbReference type="GO" id="GO:0003677">
    <property type="term" value="F:DNA binding"/>
    <property type="evidence" value="ECO:0007669"/>
    <property type="project" value="InterPro"/>
</dbReference>
<keyword evidence="1" id="KW-0233">DNA recombination</keyword>
<dbReference type="Gene3D" id="1.10.443.10">
    <property type="entry name" value="Intergrase catalytic core"/>
    <property type="match status" value="1"/>
</dbReference>
<accession>A0A1X7UVJ6</accession>
<organism evidence="2">
    <name type="scientific">Amphimedon queenslandica</name>
    <name type="common">Sponge</name>
    <dbReference type="NCBI Taxonomy" id="400682"/>
    <lineage>
        <taxon>Eukaryota</taxon>
        <taxon>Metazoa</taxon>
        <taxon>Porifera</taxon>
        <taxon>Demospongiae</taxon>
        <taxon>Heteroscleromorpha</taxon>
        <taxon>Haplosclerida</taxon>
        <taxon>Niphatidae</taxon>
        <taxon>Amphimedon</taxon>
    </lineage>
</organism>
<dbReference type="PANTHER" id="PTHR34605:SF3">
    <property type="entry name" value="P CELL-TYPE AGGLUTINATION PROTEIN MAP4-LIKE-RELATED"/>
    <property type="match status" value="1"/>
</dbReference>
<dbReference type="InterPro" id="IPR011010">
    <property type="entry name" value="DNA_brk_join_enz"/>
</dbReference>
<dbReference type="SUPFAM" id="SSF56349">
    <property type="entry name" value="DNA breaking-rejoining enzymes"/>
    <property type="match status" value="1"/>
</dbReference>
<dbReference type="InterPro" id="IPR052925">
    <property type="entry name" value="Phage_Integrase-like_Recomb"/>
</dbReference>
<dbReference type="OMA" id="CYERYID"/>
<dbReference type="GO" id="GO:0015074">
    <property type="term" value="P:DNA integration"/>
    <property type="evidence" value="ECO:0007669"/>
    <property type="project" value="InterPro"/>
</dbReference>
<name>A0A1X7UVJ6_AMPQE</name>
<dbReference type="InterPro" id="IPR013762">
    <property type="entry name" value="Integrase-like_cat_sf"/>
</dbReference>
<dbReference type="GO" id="GO:0006310">
    <property type="term" value="P:DNA recombination"/>
    <property type="evidence" value="ECO:0007669"/>
    <property type="project" value="UniProtKB-KW"/>
</dbReference>
<reference evidence="2" key="1">
    <citation type="submission" date="2017-05" db="UniProtKB">
        <authorList>
            <consortium name="EnsemblMetazoa"/>
        </authorList>
    </citation>
    <scope>IDENTIFICATION</scope>
</reference>
<dbReference type="AlphaFoldDB" id="A0A1X7UVJ6"/>
<evidence type="ECO:0008006" key="3">
    <source>
        <dbReference type="Google" id="ProtNLM"/>
    </source>
</evidence>
<protein>
    <recommendedName>
        <fullName evidence="3">Tyr recombinase domain-containing protein</fullName>
    </recommendedName>
</protein>
<proteinExistence type="predicted"/>
<sequence>DGNPLTRDQFVRLLRDALSSRGIDSQQYSGHSFRIGAATAAAQANVPDHLIKVLGRWRSEAYQIYIQTPPTVWAAVSTSLAKSATSHSQSVNRP</sequence>
<dbReference type="OrthoDB" id="6019648at2759"/>
<evidence type="ECO:0000256" key="1">
    <source>
        <dbReference type="ARBA" id="ARBA00023172"/>
    </source>
</evidence>
<dbReference type="InParanoid" id="A0A1X7UVJ6"/>